<comment type="caution">
    <text evidence="2">The sequence shown here is derived from an EMBL/GenBank/DDBJ whole genome shotgun (WGS) entry which is preliminary data.</text>
</comment>
<protein>
    <recommendedName>
        <fullName evidence="4">ZIP Zinc transporter</fullName>
    </recommendedName>
</protein>
<proteinExistence type="predicted"/>
<feature type="transmembrane region" description="Helical" evidence="1">
    <location>
        <begin position="198"/>
        <end position="216"/>
    </location>
</feature>
<dbReference type="Proteomes" id="UP000322699">
    <property type="component" value="Unassembled WGS sequence"/>
</dbReference>
<gene>
    <name evidence="2" type="ORF">LF1_37320</name>
</gene>
<accession>A0A5B1CJ44</accession>
<sequence length="245" mass="27041">MWDSNFDDWSSNRLLTSAIATTLLVVVHASAGKLKFLNTRPRSRWLSLAGGVAVSYALLHLLPELAEYARAISEQFDRSGVTHVIYAIALAGLVVFYGIDWYAERSETSAEESSTLFWSHVAIFAAYNAITGYVLVREDRSLSQLSLYTIGIGLHFLVNDDALRRHYPDRYHRVGRWVLVLAVAAGWGLGTVTSVHDLLTAGLTAFLAGGILLNTFKEELPAQRESRFGSFVIGCVLYATVILIS</sequence>
<evidence type="ECO:0000313" key="3">
    <source>
        <dbReference type="Proteomes" id="UP000322699"/>
    </source>
</evidence>
<keyword evidence="1" id="KW-0472">Membrane</keyword>
<feature type="transmembrane region" description="Helical" evidence="1">
    <location>
        <begin position="115"/>
        <end position="136"/>
    </location>
</feature>
<feature type="transmembrane region" description="Helical" evidence="1">
    <location>
        <begin position="228"/>
        <end position="244"/>
    </location>
</feature>
<name>A0A5B1CJ44_9BACT</name>
<feature type="transmembrane region" description="Helical" evidence="1">
    <location>
        <begin position="174"/>
        <end position="192"/>
    </location>
</feature>
<dbReference type="AlphaFoldDB" id="A0A5B1CJ44"/>
<dbReference type="RefSeq" id="WP_068259912.1">
    <property type="nucleotide sequence ID" value="NZ_LWSK01000013.1"/>
</dbReference>
<evidence type="ECO:0008006" key="4">
    <source>
        <dbReference type="Google" id="ProtNLM"/>
    </source>
</evidence>
<organism evidence="2 3">
    <name type="scientific">Rubripirellula obstinata</name>
    <dbReference type="NCBI Taxonomy" id="406547"/>
    <lineage>
        <taxon>Bacteria</taxon>
        <taxon>Pseudomonadati</taxon>
        <taxon>Planctomycetota</taxon>
        <taxon>Planctomycetia</taxon>
        <taxon>Pirellulales</taxon>
        <taxon>Pirellulaceae</taxon>
        <taxon>Rubripirellula</taxon>
    </lineage>
</organism>
<evidence type="ECO:0000256" key="1">
    <source>
        <dbReference type="SAM" id="Phobius"/>
    </source>
</evidence>
<evidence type="ECO:0000313" key="2">
    <source>
        <dbReference type="EMBL" id="KAA1261187.1"/>
    </source>
</evidence>
<reference evidence="2 3" key="1">
    <citation type="submission" date="2019-08" db="EMBL/GenBank/DDBJ databases">
        <title>Deep-cultivation of Planctomycetes and their phenomic and genomic characterization uncovers novel biology.</title>
        <authorList>
            <person name="Wiegand S."/>
            <person name="Jogler M."/>
            <person name="Boedeker C."/>
            <person name="Pinto D."/>
            <person name="Vollmers J."/>
            <person name="Rivas-Marin E."/>
            <person name="Kohn T."/>
            <person name="Peeters S.H."/>
            <person name="Heuer A."/>
            <person name="Rast P."/>
            <person name="Oberbeckmann S."/>
            <person name="Bunk B."/>
            <person name="Jeske O."/>
            <person name="Meyerdierks A."/>
            <person name="Storesund J.E."/>
            <person name="Kallscheuer N."/>
            <person name="Luecker S."/>
            <person name="Lage O.M."/>
            <person name="Pohl T."/>
            <person name="Merkel B.J."/>
            <person name="Hornburger P."/>
            <person name="Mueller R.-W."/>
            <person name="Bruemmer F."/>
            <person name="Labrenz M."/>
            <person name="Spormann A.M."/>
            <person name="Op Den Camp H."/>
            <person name="Overmann J."/>
            <person name="Amann R."/>
            <person name="Jetten M.S.M."/>
            <person name="Mascher T."/>
            <person name="Medema M.H."/>
            <person name="Devos D.P."/>
            <person name="Kaster A.-K."/>
            <person name="Ovreas L."/>
            <person name="Rohde M."/>
            <person name="Galperin M.Y."/>
            <person name="Jogler C."/>
        </authorList>
    </citation>
    <scope>NUCLEOTIDE SEQUENCE [LARGE SCALE GENOMIC DNA]</scope>
    <source>
        <strain evidence="2 3">LF1</strain>
    </source>
</reference>
<feature type="transmembrane region" description="Helical" evidence="1">
    <location>
        <begin position="84"/>
        <end position="103"/>
    </location>
</feature>
<keyword evidence="1" id="KW-1133">Transmembrane helix</keyword>
<keyword evidence="1" id="KW-0812">Transmembrane</keyword>
<dbReference type="EMBL" id="VRLW01000001">
    <property type="protein sequence ID" value="KAA1261187.1"/>
    <property type="molecule type" value="Genomic_DNA"/>
</dbReference>
<keyword evidence="3" id="KW-1185">Reference proteome</keyword>